<accession>A0A4Z2FTB6</accession>
<gene>
    <name evidence="2" type="ORF">EYF80_045849</name>
</gene>
<feature type="compositionally biased region" description="Basic and acidic residues" evidence="1">
    <location>
        <begin position="9"/>
        <end position="33"/>
    </location>
</feature>
<proteinExistence type="predicted"/>
<organism evidence="2 3">
    <name type="scientific">Liparis tanakae</name>
    <name type="common">Tanaka's snailfish</name>
    <dbReference type="NCBI Taxonomy" id="230148"/>
    <lineage>
        <taxon>Eukaryota</taxon>
        <taxon>Metazoa</taxon>
        <taxon>Chordata</taxon>
        <taxon>Craniata</taxon>
        <taxon>Vertebrata</taxon>
        <taxon>Euteleostomi</taxon>
        <taxon>Actinopterygii</taxon>
        <taxon>Neopterygii</taxon>
        <taxon>Teleostei</taxon>
        <taxon>Neoteleostei</taxon>
        <taxon>Acanthomorphata</taxon>
        <taxon>Eupercaria</taxon>
        <taxon>Perciformes</taxon>
        <taxon>Cottioidei</taxon>
        <taxon>Cottales</taxon>
        <taxon>Liparidae</taxon>
        <taxon>Liparis</taxon>
    </lineage>
</organism>
<name>A0A4Z2FTB6_9TELE</name>
<sequence>MSTGSSARCRGERDEWEERGALGDETERRDDSAGHLQRRPAQNISSSSRMRLGSDGVGVEGSRCEAACVGVV</sequence>
<evidence type="ECO:0000256" key="1">
    <source>
        <dbReference type="SAM" id="MobiDB-lite"/>
    </source>
</evidence>
<dbReference type="Proteomes" id="UP000314294">
    <property type="component" value="Unassembled WGS sequence"/>
</dbReference>
<feature type="region of interest" description="Disordered" evidence="1">
    <location>
        <begin position="1"/>
        <end position="59"/>
    </location>
</feature>
<reference evidence="2 3" key="1">
    <citation type="submission" date="2019-03" db="EMBL/GenBank/DDBJ databases">
        <title>First draft genome of Liparis tanakae, snailfish: a comprehensive survey of snailfish specific genes.</title>
        <authorList>
            <person name="Kim W."/>
            <person name="Song I."/>
            <person name="Jeong J.-H."/>
            <person name="Kim D."/>
            <person name="Kim S."/>
            <person name="Ryu S."/>
            <person name="Song J.Y."/>
            <person name="Lee S.K."/>
        </authorList>
    </citation>
    <scope>NUCLEOTIDE SEQUENCE [LARGE SCALE GENOMIC DNA]</scope>
    <source>
        <tissue evidence="2">Muscle</tissue>
    </source>
</reference>
<protein>
    <submittedName>
        <fullName evidence="2">Uncharacterized protein</fullName>
    </submittedName>
</protein>
<dbReference type="AlphaFoldDB" id="A0A4Z2FTB6"/>
<dbReference type="EMBL" id="SRLO01000934">
    <property type="protein sequence ID" value="TNN43964.1"/>
    <property type="molecule type" value="Genomic_DNA"/>
</dbReference>
<evidence type="ECO:0000313" key="2">
    <source>
        <dbReference type="EMBL" id="TNN43964.1"/>
    </source>
</evidence>
<comment type="caution">
    <text evidence="2">The sequence shown here is derived from an EMBL/GenBank/DDBJ whole genome shotgun (WGS) entry which is preliminary data.</text>
</comment>
<feature type="compositionally biased region" description="Polar residues" evidence="1">
    <location>
        <begin position="40"/>
        <end position="49"/>
    </location>
</feature>
<evidence type="ECO:0000313" key="3">
    <source>
        <dbReference type="Proteomes" id="UP000314294"/>
    </source>
</evidence>
<keyword evidence="3" id="KW-1185">Reference proteome</keyword>